<reference evidence="3" key="1">
    <citation type="journal article" date="2019" name="Int. J. Syst. Evol. Microbiol.">
        <title>The Global Catalogue of Microorganisms (GCM) 10K type strain sequencing project: providing services to taxonomists for standard genome sequencing and annotation.</title>
        <authorList>
            <consortium name="The Broad Institute Genomics Platform"/>
            <consortium name="The Broad Institute Genome Sequencing Center for Infectious Disease"/>
            <person name="Wu L."/>
            <person name="Ma J."/>
        </authorList>
    </citation>
    <scope>NUCLEOTIDE SEQUENCE [LARGE SCALE GENOMIC DNA]</scope>
    <source>
        <strain evidence="3">CGMCC 1.11013</strain>
    </source>
</reference>
<keyword evidence="3" id="KW-1185">Reference proteome</keyword>
<gene>
    <name evidence="2" type="ORF">GCM10010985_22560</name>
</gene>
<feature type="transmembrane region" description="Helical" evidence="1">
    <location>
        <begin position="59"/>
        <end position="76"/>
    </location>
</feature>
<comment type="caution">
    <text evidence="2">The sequence shown here is derived from an EMBL/GenBank/DDBJ whole genome shotgun (WGS) entry which is preliminary data.</text>
</comment>
<organism evidence="2 3">
    <name type="scientific">Caballeronia grimmiae</name>
    <dbReference type="NCBI Taxonomy" id="1071679"/>
    <lineage>
        <taxon>Bacteria</taxon>
        <taxon>Pseudomonadati</taxon>
        <taxon>Pseudomonadota</taxon>
        <taxon>Betaproteobacteria</taxon>
        <taxon>Burkholderiales</taxon>
        <taxon>Burkholderiaceae</taxon>
        <taxon>Caballeronia</taxon>
    </lineage>
</organism>
<protein>
    <recommendedName>
        <fullName evidence="4">Transmembrane protein</fullName>
    </recommendedName>
</protein>
<sequence>MVGETMLIRWLLAALHLLAFGFALGSVLARARALRRLDAVQSVQANDTRLRDVFRSDSVWGVTAIVLIVTGVMRAFGGFEKGGAYYLHEPLFHLKMTALVAILLIEVSPMLALIRWRIALAQGGAIDLTRARRFAWMSDVQAALVIVMVIAASGMARGVWAH</sequence>
<feature type="transmembrane region" description="Helical" evidence="1">
    <location>
        <begin position="6"/>
        <end position="29"/>
    </location>
</feature>
<keyword evidence="1" id="KW-0472">Membrane</keyword>
<dbReference type="Proteomes" id="UP000597138">
    <property type="component" value="Unassembled WGS sequence"/>
</dbReference>
<evidence type="ECO:0008006" key="4">
    <source>
        <dbReference type="Google" id="ProtNLM"/>
    </source>
</evidence>
<evidence type="ECO:0000313" key="2">
    <source>
        <dbReference type="EMBL" id="GGD67641.1"/>
    </source>
</evidence>
<dbReference type="Pfam" id="PF09980">
    <property type="entry name" value="DUF2214"/>
    <property type="match status" value="1"/>
</dbReference>
<feature type="transmembrane region" description="Helical" evidence="1">
    <location>
        <begin position="134"/>
        <end position="156"/>
    </location>
</feature>
<evidence type="ECO:0000313" key="3">
    <source>
        <dbReference type="Proteomes" id="UP000597138"/>
    </source>
</evidence>
<keyword evidence="1" id="KW-0812">Transmembrane</keyword>
<name>A0ABQ1RGR9_9BURK</name>
<keyword evidence="1" id="KW-1133">Transmembrane helix</keyword>
<accession>A0ABQ1RGR9</accession>
<feature type="transmembrane region" description="Helical" evidence="1">
    <location>
        <begin position="96"/>
        <end position="114"/>
    </location>
</feature>
<dbReference type="EMBL" id="BMEG01000003">
    <property type="protein sequence ID" value="GGD67641.1"/>
    <property type="molecule type" value="Genomic_DNA"/>
</dbReference>
<dbReference type="InterPro" id="IPR018706">
    <property type="entry name" value="DUF2214_membrane"/>
</dbReference>
<proteinExistence type="predicted"/>
<evidence type="ECO:0000256" key="1">
    <source>
        <dbReference type="SAM" id="Phobius"/>
    </source>
</evidence>